<sequence length="93" mass="9837">MSPARGRQHCPRPVKHRCRRPESGNPALSTRVGCHRRLPVPGGAVVGAGQRPLSSAPGTGVTVVGAGDRCHCRRRGQLISRRHPEPGTAPAEP</sequence>
<evidence type="ECO:0000313" key="3">
    <source>
        <dbReference type="Proteomes" id="UP000010411"/>
    </source>
</evidence>
<feature type="compositionally biased region" description="Basic residues" evidence="1">
    <location>
        <begin position="1"/>
        <end position="19"/>
    </location>
</feature>
<accession>L1KQB5</accession>
<feature type="region of interest" description="Disordered" evidence="1">
    <location>
        <begin position="1"/>
        <end position="34"/>
    </location>
</feature>
<evidence type="ECO:0000256" key="1">
    <source>
        <dbReference type="SAM" id="MobiDB-lite"/>
    </source>
</evidence>
<comment type="caution">
    <text evidence="2">The sequence shown here is derived from an EMBL/GenBank/DDBJ whole genome shotgun (WGS) entry which is preliminary data.</text>
</comment>
<proteinExistence type="predicted"/>
<evidence type="ECO:0000313" key="2">
    <source>
        <dbReference type="EMBL" id="EKX62991.1"/>
    </source>
</evidence>
<dbReference type="AlphaFoldDB" id="L1KQB5"/>
<dbReference type="EMBL" id="AEJC01000473">
    <property type="protein sequence ID" value="EKX62991.1"/>
    <property type="molecule type" value="Genomic_DNA"/>
</dbReference>
<keyword evidence="3" id="KW-1185">Reference proteome</keyword>
<protein>
    <submittedName>
        <fullName evidence="2">Uncharacterized protein</fullName>
    </submittedName>
</protein>
<feature type="region of interest" description="Disordered" evidence="1">
    <location>
        <begin position="74"/>
        <end position="93"/>
    </location>
</feature>
<gene>
    <name evidence="2" type="ORF">STRIP9103_01649</name>
</gene>
<reference evidence="2 3" key="1">
    <citation type="submission" date="2012-11" db="EMBL/GenBank/DDBJ databases">
        <authorList>
            <person name="Huguet-Tapia J.C."/>
            <person name="Durkin A.S."/>
            <person name="Pettis G.S."/>
            <person name="Badger J.H."/>
        </authorList>
    </citation>
    <scope>NUCLEOTIDE SEQUENCE [LARGE SCALE GENOMIC DNA]</scope>
    <source>
        <strain evidence="2 3">91-03</strain>
    </source>
</reference>
<name>L1KQB5_9ACTN</name>
<dbReference type="Proteomes" id="UP000010411">
    <property type="component" value="Unassembled WGS sequence"/>
</dbReference>
<organism evidence="2 3">
    <name type="scientific">Streptomyces ipomoeae 91-03</name>
    <dbReference type="NCBI Taxonomy" id="698759"/>
    <lineage>
        <taxon>Bacteria</taxon>
        <taxon>Bacillati</taxon>
        <taxon>Actinomycetota</taxon>
        <taxon>Actinomycetes</taxon>
        <taxon>Kitasatosporales</taxon>
        <taxon>Streptomycetaceae</taxon>
        <taxon>Streptomyces</taxon>
    </lineage>
</organism>
<dbReference type="PATRIC" id="fig|698759.3.peg.6320"/>